<dbReference type="EMBL" id="AP014836">
    <property type="protein sequence ID" value="BAW81113.1"/>
    <property type="molecule type" value="Genomic_DNA"/>
</dbReference>
<reference evidence="1 2" key="1">
    <citation type="journal article" date="2017" name="ISME J.">
        <title>An acid-tolerant ammonia-oxidizing ?-proteobacterium from soil.</title>
        <authorList>
            <person name="Hayatsu M."/>
            <person name="Tago K."/>
            <person name="Uchiyama I."/>
            <person name="Toyoda A."/>
            <person name="Wang Y."/>
            <person name="Shimomura Y."/>
            <person name="Okubo T."/>
            <person name="Kurisu F."/>
            <person name="Hirono Y."/>
            <person name="Nonaka K."/>
            <person name="Akiyama H."/>
            <person name="Itoh T."/>
            <person name="Takami H."/>
        </authorList>
    </citation>
    <scope>NUCLEOTIDE SEQUENCE [LARGE SCALE GENOMIC DNA]</scope>
    <source>
        <strain evidence="1 2">TAO100</strain>
    </source>
</reference>
<protein>
    <submittedName>
        <fullName evidence="1">Uncharacterized protein</fullName>
    </submittedName>
</protein>
<gene>
    <name evidence="1" type="ORF">TAO_1743</name>
</gene>
<sequence>MIIYADRQRIASGLTGQYYLSGREICVPRDGSDRPNTNSKIKGETYEIQEQMVLVSQSGFTHLQLDRYGIRDTNI</sequence>
<organism evidence="1 2">
    <name type="scientific">Candidatus Nitrosoglobus terrae</name>
    <dbReference type="NCBI Taxonomy" id="1630141"/>
    <lineage>
        <taxon>Bacteria</taxon>
        <taxon>Pseudomonadati</taxon>
        <taxon>Pseudomonadota</taxon>
        <taxon>Gammaproteobacteria</taxon>
        <taxon>Chromatiales</taxon>
        <taxon>Chromatiaceae</taxon>
        <taxon>Candidatus Nitrosoglobus</taxon>
    </lineage>
</organism>
<evidence type="ECO:0000313" key="1">
    <source>
        <dbReference type="EMBL" id="BAW81113.1"/>
    </source>
</evidence>
<name>A0A1Q2SPS6_9GAMM</name>
<dbReference type="KEGG" id="ntt:TAO_1743"/>
<evidence type="ECO:0000313" key="2">
    <source>
        <dbReference type="Proteomes" id="UP000243679"/>
    </source>
</evidence>
<dbReference type="AlphaFoldDB" id="A0A1Q2SPS6"/>
<accession>A0A1Q2SPS6</accession>
<dbReference type="Proteomes" id="UP000243679">
    <property type="component" value="Chromosome"/>
</dbReference>
<keyword evidence="2" id="KW-1185">Reference proteome</keyword>
<proteinExistence type="predicted"/>